<name>X1B4S0_9ZZZZ</name>
<organism evidence="2">
    <name type="scientific">marine sediment metagenome</name>
    <dbReference type="NCBI Taxonomy" id="412755"/>
    <lineage>
        <taxon>unclassified sequences</taxon>
        <taxon>metagenomes</taxon>
        <taxon>ecological metagenomes</taxon>
    </lineage>
</organism>
<evidence type="ECO:0000256" key="1">
    <source>
        <dbReference type="SAM" id="MobiDB-lite"/>
    </source>
</evidence>
<evidence type="ECO:0000313" key="2">
    <source>
        <dbReference type="EMBL" id="GAG67001.1"/>
    </source>
</evidence>
<accession>X1B4S0</accession>
<protein>
    <submittedName>
        <fullName evidence="2">Uncharacterized protein</fullName>
    </submittedName>
</protein>
<feature type="non-terminal residue" evidence="2">
    <location>
        <position position="1"/>
    </location>
</feature>
<comment type="caution">
    <text evidence="2">The sequence shown here is derived from an EMBL/GenBank/DDBJ whole genome shotgun (WGS) entry which is preliminary data.</text>
</comment>
<reference evidence="2" key="1">
    <citation type="journal article" date="2014" name="Front. Microbiol.">
        <title>High frequency of phylogenetically diverse reductive dehalogenase-homologous genes in deep subseafloor sedimentary metagenomes.</title>
        <authorList>
            <person name="Kawai M."/>
            <person name="Futagami T."/>
            <person name="Toyoda A."/>
            <person name="Takaki Y."/>
            <person name="Nishi S."/>
            <person name="Hori S."/>
            <person name="Arai W."/>
            <person name="Tsubouchi T."/>
            <person name="Morono Y."/>
            <person name="Uchiyama I."/>
            <person name="Ito T."/>
            <person name="Fujiyama A."/>
            <person name="Inagaki F."/>
            <person name="Takami H."/>
        </authorList>
    </citation>
    <scope>NUCLEOTIDE SEQUENCE</scope>
    <source>
        <strain evidence="2">Expedition CK06-06</strain>
    </source>
</reference>
<gene>
    <name evidence="2" type="ORF">S01H4_18073</name>
</gene>
<feature type="compositionally biased region" description="Acidic residues" evidence="1">
    <location>
        <begin position="59"/>
        <end position="71"/>
    </location>
</feature>
<proteinExistence type="predicted"/>
<dbReference type="EMBL" id="BART01007995">
    <property type="protein sequence ID" value="GAG67001.1"/>
    <property type="molecule type" value="Genomic_DNA"/>
</dbReference>
<feature type="region of interest" description="Disordered" evidence="1">
    <location>
        <begin position="50"/>
        <end position="71"/>
    </location>
</feature>
<sequence length="387" mass="44313">QSLQNIVQTEAAHREELENLAVEVVKQEMKIPDDAFQYDVKIVGIGEMDTEGMNRDDQNQEEEPQNDEAEVENEVEIAAELEHLDLEKAKRRLINSIIQGSAMKGYYMYHNVAERLAEITGSETLIRDYGIMMSINDTMYWQMPDEQMNMAMNSSSMAGKEEVDRNTEPPTIRARGVNFPVLVHEIIKGVMEMFAIQGQPEDGWEEISRSEDTLDKEIWDIRLGPSIWKRIREQFPEEILLDENQQELQNFLLVAIFKLEARDFLVFVKEVLTGTERGQQMMEQLMEGVRATFNQEDATPEVEQIQNTVQEAAEETSDQDMDTFLQGLGITQGEDEPEAPGEMDDKKLSSLGLNALNFELNQAIDAENWALSQKIQQMIDRKQGNRG</sequence>
<dbReference type="AlphaFoldDB" id="X1B4S0"/>